<dbReference type="OrthoDB" id="691434at2759"/>
<gene>
    <name evidence="2" type="ORF">GQ55_5G505300</name>
</gene>
<name>A0A2T7DS40_9POAL</name>
<evidence type="ECO:0000313" key="3">
    <source>
        <dbReference type="Proteomes" id="UP000244336"/>
    </source>
</evidence>
<organism evidence="2 3">
    <name type="scientific">Panicum hallii var. hallii</name>
    <dbReference type="NCBI Taxonomy" id="1504633"/>
    <lineage>
        <taxon>Eukaryota</taxon>
        <taxon>Viridiplantae</taxon>
        <taxon>Streptophyta</taxon>
        <taxon>Embryophyta</taxon>
        <taxon>Tracheophyta</taxon>
        <taxon>Spermatophyta</taxon>
        <taxon>Magnoliopsida</taxon>
        <taxon>Liliopsida</taxon>
        <taxon>Poales</taxon>
        <taxon>Poaceae</taxon>
        <taxon>PACMAD clade</taxon>
        <taxon>Panicoideae</taxon>
        <taxon>Panicodae</taxon>
        <taxon>Paniceae</taxon>
        <taxon>Panicinae</taxon>
        <taxon>Panicum</taxon>
        <taxon>Panicum sect. Panicum</taxon>
    </lineage>
</organism>
<evidence type="ECO:0000313" key="2">
    <source>
        <dbReference type="EMBL" id="PUZ58380.1"/>
    </source>
</evidence>
<proteinExistence type="predicted"/>
<evidence type="ECO:0000256" key="1">
    <source>
        <dbReference type="SAM" id="SignalP"/>
    </source>
</evidence>
<evidence type="ECO:0008006" key="4">
    <source>
        <dbReference type="Google" id="ProtNLM"/>
    </source>
</evidence>
<accession>A0A2T7DS40</accession>
<dbReference type="Proteomes" id="UP000244336">
    <property type="component" value="Chromosome 5"/>
</dbReference>
<protein>
    <recommendedName>
        <fullName evidence="4">Embryo surrounding factor 1 brassicaceae domain-containing protein</fullName>
    </recommendedName>
</protein>
<feature type="chain" id="PRO_5015723683" description="Embryo surrounding factor 1 brassicaceae domain-containing protein" evidence="1">
    <location>
        <begin position="21"/>
        <end position="89"/>
    </location>
</feature>
<dbReference type="Gramene" id="PUZ58380">
    <property type="protein sequence ID" value="PUZ58380"/>
    <property type="gene ID" value="GQ55_5G505300"/>
</dbReference>
<feature type="signal peptide" evidence="1">
    <location>
        <begin position="1"/>
        <end position="20"/>
    </location>
</feature>
<keyword evidence="1" id="KW-0732">Signal</keyword>
<reference evidence="2 3" key="1">
    <citation type="submission" date="2018-04" db="EMBL/GenBank/DDBJ databases">
        <title>WGS assembly of Panicum hallii var. hallii HAL2.</title>
        <authorList>
            <person name="Lovell J."/>
            <person name="Jenkins J."/>
            <person name="Lowry D."/>
            <person name="Mamidi S."/>
            <person name="Sreedasyam A."/>
            <person name="Weng X."/>
            <person name="Barry K."/>
            <person name="Bonette J."/>
            <person name="Campitelli B."/>
            <person name="Daum C."/>
            <person name="Gordon S."/>
            <person name="Gould B."/>
            <person name="Lipzen A."/>
            <person name="MacQueen A."/>
            <person name="Palacio-Mejia J."/>
            <person name="Plott C."/>
            <person name="Shakirov E."/>
            <person name="Shu S."/>
            <person name="Yoshinaga Y."/>
            <person name="Zane M."/>
            <person name="Rokhsar D."/>
            <person name="Grimwood J."/>
            <person name="Schmutz J."/>
            <person name="Juenger T."/>
        </authorList>
    </citation>
    <scope>NUCLEOTIDE SEQUENCE [LARGE SCALE GENOMIC DNA]</scope>
    <source>
        <strain evidence="3">cv. HAL2</strain>
    </source>
</reference>
<keyword evidence="3" id="KW-1185">Reference proteome</keyword>
<dbReference type="EMBL" id="CM009753">
    <property type="protein sequence ID" value="PUZ58380.1"/>
    <property type="molecule type" value="Genomic_DNA"/>
</dbReference>
<dbReference type="AlphaFoldDB" id="A0A2T7DS40"/>
<sequence>MRGNTLMTMLFFVMLFGSLAFPENIVNSTSLLDERKLTLIFCAQTLCNYFTPDKFTACYCCPDVSWKEYCHLKLEDCRANRATCKPNCS</sequence>